<dbReference type="RefSeq" id="WP_092779509.1">
    <property type="nucleotide sequence ID" value="NZ_FORA01000002.1"/>
</dbReference>
<proteinExistence type="predicted"/>
<dbReference type="InterPro" id="IPR000182">
    <property type="entry name" value="GNAT_dom"/>
</dbReference>
<dbReference type="InterPro" id="IPR016181">
    <property type="entry name" value="Acyl_CoA_acyltransferase"/>
</dbReference>
<dbReference type="OrthoDB" id="6293260at2"/>
<dbReference type="AlphaFoldDB" id="A0A1I3MHE9"/>
<reference evidence="2 3" key="1">
    <citation type="submission" date="2016-10" db="EMBL/GenBank/DDBJ databases">
        <authorList>
            <person name="de Groot N.N."/>
        </authorList>
    </citation>
    <scope>NUCLEOTIDE SEQUENCE [LARGE SCALE GENOMIC DNA]</scope>
    <source>
        <strain evidence="2 3">DSM 19073</strain>
    </source>
</reference>
<protein>
    <submittedName>
        <fullName evidence="2">Protein N-acetyltransferase, RimJ/RimL family</fullName>
    </submittedName>
</protein>
<gene>
    <name evidence="2" type="ORF">SAMN04488095_1845</name>
</gene>
<evidence type="ECO:0000313" key="2">
    <source>
        <dbReference type="EMBL" id="SFI96190.1"/>
    </source>
</evidence>
<dbReference type="SUPFAM" id="SSF55729">
    <property type="entry name" value="Acyl-CoA N-acyltransferases (Nat)"/>
    <property type="match status" value="1"/>
</dbReference>
<evidence type="ECO:0000259" key="1">
    <source>
        <dbReference type="PROSITE" id="PS51186"/>
    </source>
</evidence>
<keyword evidence="2" id="KW-0808">Transferase</keyword>
<accession>A0A1I3MHE9</accession>
<dbReference type="Proteomes" id="UP000199110">
    <property type="component" value="Unassembled WGS sequence"/>
</dbReference>
<dbReference type="STRING" id="390807.SAMN04488095_1845"/>
<dbReference type="Gene3D" id="3.40.630.30">
    <property type="match status" value="1"/>
</dbReference>
<sequence length="174" mass="18867">MPDPLASTADVVLRRLRPDDLPEFQAYRRDPEVARYQSWTPMDDGTARAFLAHAATAPLFEDGQWSQIGIASQGRLVGDMGLCRSGEAVEVGITLARPAQGHGTGRIAMELAFGLIWARTGANRIIGITDARNAPSIRLMEACGMVFVSRDDAVFNGEDCVELTYALPRPQPAP</sequence>
<dbReference type="EMBL" id="FORA01000002">
    <property type="protein sequence ID" value="SFI96190.1"/>
    <property type="molecule type" value="Genomic_DNA"/>
</dbReference>
<dbReference type="InterPro" id="IPR051531">
    <property type="entry name" value="N-acetyltransferase"/>
</dbReference>
<evidence type="ECO:0000313" key="3">
    <source>
        <dbReference type="Proteomes" id="UP000199110"/>
    </source>
</evidence>
<keyword evidence="3" id="KW-1185">Reference proteome</keyword>
<feature type="domain" description="N-acetyltransferase" evidence="1">
    <location>
        <begin position="11"/>
        <end position="170"/>
    </location>
</feature>
<dbReference type="GO" id="GO:0016747">
    <property type="term" value="F:acyltransferase activity, transferring groups other than amino-acyl groups"/>
    <property type="evidence" value="ECO:0007669"/>
    <property type="project" value="InterPro"/>
</dbReference>
<dbReference type="PANTHER" id="PTHR43792:SF1">
    <property type="entry name" value="N-ACETYLTRANSFERASE DOMAIN-CONTAINING PROTEIN"/>
    <property type="match status" value="1"/>
</dbReference>
<dbReference type="PROSITE" id="PS51186">
    <property type="entry name" value="GNAT"/>
    <property type="match status" value="1"/>
</dbReference>
<dbReference type="Pfam" id="PF13302">
    <property type="entry name" value="Acetyltransf_3"/>
    <property type="match status" value="1"/>
</dbReference>
<organism evidence="2 3">
    <name type="scientific">Jannaschia pohangensis</name>
    <dbReference type="NCBI Taxonomy" id="390807"/>
    <lineage>
        <taxon>Bacteria</taxon>
        <taxon>Pseudomonadati</taxon>
        <taxon>Pseudomonadota</taxon>
        <taxon>Alphaproteobacteria</taxon>
        <taxon>Rhodobacterales</taxon>
        <taxon>Roseobacteraceae</taxon>
        <taxon>Jannaschia</taxon>
    </lineage>
</organism>
<dbReference type="PANTHER" id="PTHR43792">
    <property type="entry name" value="GNAT FAMILY, PUTATIVE (AFU_ORTHOLOGUE AFUA_3G00765)-RELATED-RELATED"/>
    <property type="match status" value="1"/>
</dbReference>
<name>A0A1I3MHE9_9RHOB</name>